<proteinExistence type="predicted"/>
<dbReference type="Proteomes" id="UP000235116">
    <property type="component" value="Chromosome"/>
</dbReference>
<protein>
    <submittedName>
        <fullName evidence="1">Uncharacterized protein</fullName>
    </submittedName>
</protein>
<name>A0A2K9LQZ4_9GAMM</name>
<dbReference type="EMBL" id="CP022684">
    <property type="protein sequence ID" value="AUM14712.1"/>
    <property type="molecule type" value="Genomic_DNA"/>
</dbReference>
<dbReference type="KEGG" id="kak:Kalk_20770"/>
<reference evidence="2" key="1">
    <citation type="submission" date="2017-08" db="EMBL/GenBank/DDBJ databases">
        <title>Direct submision.</title>
        <authorList>
            <person name="Kim S.-J."/>
            <person name="Rhee S.-K."/>
        </authorList>
    </citation>
    <scope>NUCLEOTIDE SEQUENCE [LARGE SCALE GENOMIC DNA]</scope>
    <source>
        <strain evidence="2">GI5</strain>
    </source>
</reference>
<dbReference type="OrthoDB" id="6402871at2"/>
<dbReference type="AlphaFoldDB" id="A0A2K9LQZ4"/>
<keyword evidence="2" id="KW-1185">Reference proteome</keyword>
<dbReference type="RefSeq" id="WP_101896083.1">
    <property type="nucleotide sequence ID" value="NZ_CP022684.1"/>
</dbReference>
<organism evidence="1 2">
    <name type="scientific">Ketobacter alkanivorans</name>
    <dbReference type="NCBI Taxonomy" id="1917421"/>
    <lineage>
        <taxon>Bacteria</taxon>
        <taxon>Pseudomonadati</taxon>
        <taxon>Pseudomonadota</taxon>
        <taxon>Gammaproteobacteria</taxon>
        <taxon>Pseudomonadales</taxon>
        <taxon>Ketobacteraceae</taxon>
        <taxon>Ketobacter</taxon>
    </lineage>
</organism>
<evidence type="ECO:0000313" key="1">
    <source>
        <dbReference type="EMBL" id="AUM14712.1"/>
    </source>
</evidence>
<accession>A0A2K9LQZ4</accession>
<gene>
    <name evidence="1" type="ORF">Kalk_20770</name>
</gene>
<evidence type="ECO:0000313" key="2">
    <source>
        <dbReference type="Proteomes" id="UP000235116"/>
    </source>
</evidence>
<sequence>MEITTQNLHQAENAIRDILFMFLDMVRSYSGFGHNIDCGNFSPLDFIDAVVYEPEGYTFSLDIELLQSGASIALLSILVNAWDEFDSSDVPIWPVIKEIETAYRQGRFSHFPDIEKAIGLGLGNNQDAFRQQLPIIYSAYVRQFFCNVADKC</sequence>